<feature type="region of interest" description="Disordered" evidence="1">
    <location>
        <begin position="90"/>
        <end position="172"/>
    </location>
</feature>
<dbReference type="EMBL" id="VFQE01000001">
    <property type="protein sequence ID" value="TQN41441.1"/>
    <property type="molecule type" value="Genomic_DNA"/>
</dbReference>
<organism evidence="3 4">
    <name type="scientific">Blastococcus colisei</name>
    <dbReference type="NCBI Taxonomy" id="1564162"/>
    <lineage>
        <taxon>Bacteria</taxon>
        <taxon>Bacillati</taxon>
        <taxon>Actinomycetota</taxon>
        <taxon>Actinomycetes</taxon>
        <taxon>Geodermatophilales</taxon>
        <taxon>Geodermatophilaceae</taxon>
        <taxon>Blastococcus</taxon>
    </lineage>
</organism>
<feature type="compositionally biased region" description="Pro residues" evidence="1">
    <location>
        <begin position="134"/>
        <end position="169"/>
    </location>
</feature>
<keyword evidence="4" id="KW-1185">Reference proteome</keyword>
<reference evidence="3 4" key="1">
    <citation type="submission" date="2019-06" db="EMBL/GenBank/DDBJ databases">
        <title>Sequencing the genomes of 1000 actinobacteria strains.</title>
        <authorList>
            <person name="Klenk H.-P."/>
        </authorList>
    </citation>
    <scope>NUCLEOTIDE SEQUENCE [LARGE SCALE GENOMIC DNA]</scope>
    <source>
        <strain evidence="3 4">DSM 46837</strain>
    </source>
</reference>
<accession>A0A543PBH7</accession>
<evidence type="ECO:0000256" key="1">
    <source>
        <dbReference type="SAM" id="MobiDB-lite"/>
    </source>
</evidence>
<dbReference type="CDD" id="cd05379">
    <property type="entry name" value="CAP_bacterial"/>
    <property type="match status" value="1"/>
</dbReference>
<dbReference type="Pfam" id="PF00188">
    <property type="entry name" value="CAP"/>
    <property type="match status" value="1"/>
</dbReference>
<dbReference type="PANTHER" id="PTHR31157">
    <property type="entry name" value="SCP DOMAIN-CONTAINING PROTEIN"/>
    <property type="match status" value="1"/>
</dbReference>
<proteinExistence type="predicted"/>
<dbReference type="Proteomes" id="UP000319865">
    <property type="component" value="Unassembled WGS sequence"/>
</dbReference>
<sequence length="301" mass="30001">MHHVPAGPPLTARMTRALIRWARLGRRASGHRGARLALSAALSTVITALVLAVPVMAGTGPNSPVVLGQDGQALSSRAFAGLTSTATFSSTTGEATAAPSPTDAPAGAPTTAPPLSAPLPTTPAVPDPVTSAPAAPPEPAAEPAPEPAAEPADPSPEPPAPAPEAPAPAPVAAAAVPASGGVEDQVLALVNTERAAAGCGPVSADAGLTAVARAHSEDMRDRGFFDHVNLDGLDPFDRADRAGVSARAENIARGQQSAAEVMTSWMNSSGHRANILDCGLTRLGVGVAQGGGGPWWTQLFG</sequence>
<dbReference type="InterPro" id="IPR014044">
    <property type="entry name" value="CAP_dom"/>
</dbReference>
<evidence type="ECO:0000259" key="2">
    <source>
        <dbReference type="Pfam" id="PF00188"/>
    </source>
</evidence>
<comment type="caution">
    <text evidence="3">The sequence shown here is derived from an EMBL/GenBank/DDBJ whole genome shotgun (WGS) entry which is preliminary data.</text>
</comment>
<feature type="compositionally biased region" description="Pro residues" evidence="1">
    <location>
        <begin position="111"/>
        <end position="126"/>
    </location>
</feature>
<dbReference type="Gene3D" id="3.40.33.10">
    <property type="entry name" value="CAP"/>
    <property type="match status" value="1"/>
</dbReference>
<dbReference type="PANTHER" id="PTHR31157:SF1">
    <property type="entry name" value="SCP DOMAIN-CONTAINING PROTEIN"/>
    <property type="match status" value="1"/>
</dbReference>
<feature type="compositionally biased region" description="Low complexity" evidence="1">
    <location>
        <begin position="95"/>
        <end position="110"/>
    </location>
</feature>
<dbReference type="AlphaFoldDB" id="A0A543PBH7"/>
<dbReference type="InterPro" id="IPR035940">
    <property type="entry name" value="CAP_sf"/>
</dbReference>
<evidence type="ECO:0000313" key="4">
    <source>
        <dbReference type="Proteomes" id="UP000319865"/>
    </source>
</evidence>
<protein>
    <submittedName>
        <fullName evidence="3">Uncharacterized protein YkwD</fullName>
    </submittedName>
</protein>
<feature type="domain" description="SCP" evidence="2">
    <location>
        <begin position="187"/>
        <end position="300"/>
    </location>
</feature>
<dbReference type="SUPFAM" id="SSF55797">
    <property type="entry name" value="PR-1-like"/>
    <property type="match status" value="1"/>
</dbReference>
<evidence type="ECO:0000313" key="3">
    <source>
        <dbReference type="EMBL" id="TQN41441.1"/>
    </source>
</evidence>
<gene>
    <name evidence="3" type="ORF">FHU33_0809</name>
</gene>
<name>A0A543PBH7_9ACTN</name>